<evidence type="ECO:0000259" key="5">
    <source>
        <dbReference type="SMART" id="SM00385"/>
    </source>
</evidence>
<comment type="caution">
    <text evidence="7">The sequence shown here is derived from an EMBL/GenBank/DDBJ whole genome shotgun (WGS) entry which is preliminary data.</text>
</comment>
<dbReference type="EMBL" id="CADEPM010000001">
    <property type="protein sequence ID" value="CAB3397653.1"/>
    <property type="molecule type" value="Genomic_DNA"/>
</dbReference>
<dbReference type="InterPro" id="IPR036915">
    <property type="entry name" value="Cyclin-like_sf"/>
</dbReference>
<dbReference type="OrthoDB" id="5590282at2759"/>
<dbReference type="InterPro" id="IPR039361">
    <property type="entry name" value="Cyclin"/>
</dbReference>
<keyword evidence="2 4" id="KW-0195">Cyclin</keyword>
<dbReference type="SUPFAM" id="SSF47954">
    <property type="entry name" value="Cyclin-like"/>
    <property type="match status" value="2"/>
</dbReference>
<accession>A0A8S1EB02</accession>
<comment type="similarity">
    <text evidence="4">Belongs to the cyclin family.</text>
</comment>
<dbReference type="GO" id="GO:0051301">
    <property type="term" value="P:cell division"/>
    <property type="evidence" value="ECO:0007669"/>
    <property type="project" value="UniProtKB-KW"/>
</dbReference>
<feature type="domain" description="Cyclin-like" evidence="5">
    <location>
        <begin position="242"/>
        <end position="327"/>
    </location>
</feature>
<dbReference type="FunFam" id="1.10.472.10:FF:000001">
    <property type="entry name" value="G2/mitotic-specific cyclin"/>
    <property type="match status" value="1"/>
</dbReference>
<evidence type="ECO:0000256" key="3">
    <source>
        <dbReference type="ARBA" id="ARBA00023306"/>
    </source>
</evidence>
<dbReference type="Pfam" id="PF02984">
    <property type="entry name" value="Cyclin_C"/>
    <property type="match status" value="1"/>
</dbReference>
<evidence type="ECO:0000256" key="1">
    <source>
        <dbReference type="ARBA" id="ARBA00022618"/>
    </source>
</evidence>
<name>A0A8S1EB02_9PELO</name>
<keyword evidence="1" id="KW-0132">Cell division</keyword>
<proteinExistence type="inferred from homology"/>
<reference evidence="7 8" key="1">
    <citation type="submission" date="2020-04" db="EMBL/GenBank/DDBJ databases">
        <authorList>
            <person name="Laetsch R D."/>
            <person name="Stevens L."/>
            <person name="Kumar S."/>
            <person name="Blaxter L. M."/>
        </authorList>
    </citation>
    <scope>NUCLEOTIDE SEQUENCE [LARGE SCALE GENOMIC DNA]</scope>
</reference>
<dbReference type="InterPro" id="IPR013763">
    <property type="entry name" value="Cyclin-like_dom"/>
</dbReference>
<sequence>MQGCISSRVELNTKTCQAQRKGEVACLCDSDNCNSDSFAIPNDAIIATKPIIKCHIDSTISDDFCFGQQCFWGASGDISAFFKKNLRMWYVDVVSNGAEILKQNGKESLDTNTRYLCNENLSVFVTLGKRRQDDAPIEVEERANYSRDGISGFLIDSSKRACRSNDENVKPGELAVARVDSFVDPIPDYDFDKEEAHNPDSVSEFAQDIFRYYKSREVNFRVVDYLKRHPEIDIKVRAILIDWLVELQESFELNHETLYNSVKLVDIYLSKTSNVSRDTIQMMACAAIFIAAKFDERSPPLADDLIYLAGDRFDRDSLMAMERKLFKIVDFDLGAPLSYRYLRRLGRVMRIDMATLTLSRYLLETSLLVYDYSLVSASRIASAAFLLAMKMKDRSFKWNSILIKYSGYMEDEVVPLMEHLNHMIHFVNTQWEQLVNIREKYSHEVFFKAALVPLIPDTYPSTSEIPPLPQMSFP</sequence>
<dbReference type="PANTHER" id="PTHR10177">
    <property type="entry name" value="CYCLINS"/>
    <property type="match status" value="1"/>
</dbReference>
<evidence type="ECO:0000256" key="2">
    <source>
        <dbReference type="ARBA" id="ARBA00023127"/>
    </source>
</evidence>
<dbReference type="Pfam" id="PF00134">
    <property type="entry name" value="Cyclin_N"/>
    <property type="match status" value="1"/>
</dbReference>
<evidence type="ECO:0000313" key="7">
    <source>
        <dbReference type="EMBL" id="CAB3397653.1"/>
    </source>
</evidence>
<dbReference type="Gene3D" id="1.10.472.10">
    <property type="entry name" value="Cyclin-like"/>
    <property type="match status" value="2"/>
</dbReference>
<dbReference type="Proteomes" id="UP000494206">
    <property type="component" value="Unassembled WGS sequence"/>
</dbReference>
<evidence type="ECO:0000256" key="4">
    <source>
        <dbReference type="RuleBase" id="RU000383"/>
    </source>
</evidence>
<dbReference type="InterPro" id="IPR004367">
    <property type="entry name" value="Cyclin_C-dom"/>
</dbReference>
<evidence type="ECO:0000313" key="8">
    <source>
        <dbReference type="Proteomes" id="UP000494206"/>
    </source>
</evidence>
<evidence type="ECO:0000259" key="6">
    <source>
        <dbReference type="SMART" id="SM01332"/>
    </source>
</evidence>
<gene>
    <name evidence="7" type="ORF">CBOVIS_LOCUS1033</name>
</gene>
<protein>
    <recommendedName>
        <fullName evidence="9">G2/mitotic-specific cyclin-B3</fullName>
    </recommendedName>
</protein>
<dbReference type="InterPro" id="IPR006671">
    <property type="entry name" value="Cyclin_N"/>
</dbReference>
<keyword evidence="3" id="KW-0131">Cell cycle</keyword>
<dbReference type="SMART" id="SM01332">
    <property type="entry name" value="Cyclin_C"/>
    <property type="match status" value="1"/>
</dbReference>
<keyword evidence="8" id="KW-1185">Reference proteome</keyword>
<dbReference type="SMART" id="SM00385">
    <property type="entry name" value="CYCLIN"/>
    <property type="match status" value="2"/>
</dbReference>
<feature type="domain" description="Cyclin C-terminal" evidence="6">
    <location>
        <begin position="336"/>
        <end position="455"/>
    </location>
</feature>
<dbReference type="AlphaFoldDB" id="A0A8S1EB02"/>
<organism evidence="7 8">
    <name type="scientific">Caenorhabditis bovis</name>
    <dbReference type="NCBI Taxonomy" id="2654633"/>
    <lineage>
        <taxon>Eukaryota</taxon>
        <taxon>Metazoa</taxon>
        <taxon>Ecdysozoa</taxon>
        <taxon>Nematoda</taxon>
        <taxon>Chromadorea</taxon>
        <taxon>Rhabditida</taxon>
        <taxon>Rhabditina</taxon>
        <taxon>Rhabditomorpha</taxon>
        <taxon>Rhabditoidea</taxon>
        <taxon>Rhabditidae</taxon>
        <taxon>Peloderinae</taxon>
        <taxon>Caenorhabditis</taxon>
    </lineage>
</organism>
<evidence type="ECO:0008006" key="9">
    <source>
        <dbReference type="Google" id="ProtNLM"/>
    </source>
</evidence>
<feature type="domain" description="Cyclin-like" evidence="5">
    <location>
        <begin position="340"/>
        <end position="422"/>
    </location>
</feature>